<keyword evidence="5" id="KW-1185">Reference proteome</keyword>
<feature type="transmembrane region" description="Helical" evidence="2">
    <location>
        <begin position="6"/>
        <end position="27"/>
    </location>
</feature>
<dbReference type="InterPro" id="IPR004147">
    <property type="entry name" value="ABC1_dom"/>
</dbReference>
<evidence type="ECO:0000256" key="2">
    <source>
        <dbReference type="SAM" id="Phobius"/>
    </source>
</evidence>
<accession>A0ABQ8QE81</accession>
<keyword evidence="2" id="KW-1133">Transmembrane helix</keyword>
<evidence type="ECO:0000256" key="1">
    <source>
        <dbReference type="SAM" id="MobiDB-lite"/>
    </source>
</evidence>
<keyword evidence="2" id="KW-0472">Membrane</keyword>
<dbReference type="Proteomes" id="UP001163828">
    <property type="component" value="Unassembled WGS sequence"/>
</dbReference>
<dbReference type="Pfam" id="PF03109">
    <property type="entry name" value="ABC1"/>
    <property type="match status" value="1"/>
</dbReference>
<evidence type="ECO:0000313" key="4">
    <source>
        <dbReference type="EMBL" id="KAJ3996822.1"/>
    </source>
</evidence>
<dbReference type="EMBL" id="MU790600">
    <property type="protein sequence ID" value="KAJ3996822.1"/>
    <property type="molecule type" value="Genomic_DNA"/>
</dbReference>
<gene>
    <name evidence="4" type="ORF">F5050DRAFT_1527704</name>
</gene>
<feature type="region of interest" description="Disordered" evidence="1">
    <location>
        <begin position="44"/>
        <end position="66"/>
    </location>
</feature>
<comment type="caution">
    <text evidence="4">The sequence shown here is derived from an EMBL/GenBank/DDBJ whole genome shotgun (WGS) entry which is preliminary data.</text>
</comment>
<name>A0ABQ8QE81_9AGAR</name>
<feature type="compositionally biased region" description="Polar residues" evidence="1">
    <location>
        <begin position="44"/>
        <end position="64"/>
    </location>
</feature>
<feature type="domain" description="ABC1 atypical kinase-like" evidence="3">
    <location>
        <begin position="187"/>
        <end position="269"/>
    </location>
</feature>
<protein>
    <recommendedName>
        <fullName evidence="3">ABC1 atypical kinase-like domain-containing protein</fullName>
    </recommendedName>
</protein>
<proteinExistence type="predicted"/>
<sequence length="295" mass="33637">MFKLLPVLPILPMLWYFIFMIGLLPSLPMARSAPSKLSTRNYTIGGSPDSIVQPNDGSMNSTSPIERRAPPLGEKLNIKTRGYYRKWMFDFYPIEVTPENEAFFFKNGSLDKYLGRNLHDDWDSKAIRGKGNVGVYEFTVLRQTQFDKRAYGEVMALKLAGLYVASGSSKNRNFLTSITGRKRHPAIVMKKIEGKAIQRTGAWKVANNKTRRSMIDIVKSSIKAQVVDLALQHGILHNDPHRGNIHVIFNENGTLKQAKILDFGFPGMIAIDPTTERKKIEKFFDQRWSEKWGRQ</sequence>
<organism evidence="4 5">
    <name type="scientific">Lentinula boryana</name>
    <dbReference type="NCBI Taxonomy" id="40481"/>
    <lineage>
        <taxon>Eukaryota</taxon>
        <taxon>Fungi</taxon>
        <taxon>Dikarya</taxon>
        <taxon>Basidiomycota</taxon>
        <taxon>Agaricomycotina</taxon>
        <taxon>Agaricomycetes</taxon>
        <taxon>Agaricomycetidae</taxon>
        <taxon>Agaricales</taxon>
        <taxon>Marasmiineae</taxon>
        <taxon>Omphalotaceae</taxon>
        <taxon>Lentinula</taxon>
    </lineage>
</organism>
<keyword evidence="2" id="KW-0812">Transmembrane</keyword>
<evidence type="ECO:0000313" key="5">
    <source>
        <dbReference type="Proteomes" id="UP001163828"/>
    </source>
</evidence>
<evidence type="ECO:0000259" key="3">
    <source>
        <dbReference type="Pfam" id="PF03109"/>
    </source>
</evidence>
<reference evidence="4" key="1">
    <citation type="submission" date="2022-08" db="EMBL/GenBank/DDBJ databases">
        <authorList>
            <consortium name="DOE Joint Genome Institute"/>
            <person name="Min B."/>
            <person name="Riley R."/>
            <person name="Sierra-Patev S."/>
            <person name="Naranjo-Ortiz M."/>
            <person name="Looney B."/>
            <person name="Konkel Z."/>
            <person name="Slot J.C."/>
            <person name="Sakamoto Y."/>
            <person name="Steenwyk J.L."/>
            <person name="Rokas A."/>
            <person name="Carro J."/>
            <person name="Camarero S."/>
            <person name="Ferreira P."/>
            <person name="Molpeceres G."/>
            <person name="Ruiz-Duenas F.J."/>
            <person name="Serrano A."/>
            <person name="Henrissat B."/>
            <person name="Drula E."/>
            <person name="Hughes K.W."/>
            <person name="Mata J.L."/>
            <person name="Ishikawa N.K."/>
            <person name="Vargas-Isla R."/>
            <person name="Ushijima S."/>
            <person name="Smith C.A."/>
            <person name="Ahrendt S."/>
            <person name="Andreopoulos W."/>
            <person name="He G."/>
            <person name="Labutti K."/>
            <person name="Lipzen A."/>
            <person name="Ng V."/>
            <person name="Sandor L."/>
            <person name="Barry K."/>
            <person name="Martinez A.T."/>
            <person name="Xiao Y."/>
            <person name="Gibbons J.G."/>
            <person name="Terashima K."/>
            <person name="Hibbett D.S."/>
            <person name="Grigoriev I.V."/>
        </authorList>
    </citation>
    <scope>NUCLEOTIDE SEQUENCE</scope>
    <source>
        <strain evidence="4">TFB10827</strain>
    </source>
</reference>